<feature type="transmembrane region" description="Helical" evidence="8">
    <location>
        <begin position="77"/>
        <end position="99"/>
    </location>
</feature>
<comment type="subcellular location">
    <subcellularLocation>
        <location evidence="1">Membrane</location>
        <topology evidence="1">Multi-pass membrane protein</topology>
    </subcellularLocation>
</comment>
<keyword evidence="7 8" id="KW-0472">Membrane</keyword>
<dbReference type="EMBL" id="CAJNOK010001077">
    <property type="protein sequence ID" value="CAF0792262.1"/>
    <property type="molecule type" value="Genomic_DNA"/>
</dbReference>
<name>A0A814EHC0_9BILA</name>
<evidence type="ECO:0000313" key="11">
    <source>
        <dbReference type="EMBL" id="CAF0792262.1"/>
    </source>
</evidence>
<dbReference type="AlphaFoldDB" id="A0A814EHC0"/>
<dbReference type="Pfam" id="PF01545">
    <property type="entry name" value="Cation_efflux"/>
    <property type="match status" value="1"/>
</dbReference>
<dbReference type="EMBL" id="CAJNOQ010002653">
    <property type="protein sequence ID" value="CAF0971075.1"/>
    <property type="molecule type" value="Genomic_DNA"/>
</dbReference>
<accession>A0A814EHC0</accession>
<dbReference type="SUPFAM" id="SSF161111">
    <property type="entry name" value="Cation efflux protein transmembrane domain-like"/>
    <property type="match status" value="1"/>
</dbReference>
<comment type="similarity">
    <text evidence="2">Belongs to the cation diffusion facilitator (CDF) transporter (TC 2.A.4) family. SLC30A subfamily.</text>
</comment>
<dbReference type="Proteomes" id="UP000682733">
    <property type="component" value="Unassembled WGS sequence"/>
</dbReference>
<dbReference type="InterPro" id="IPR058533">
    <property type="entry name" value="Cation_efflux_TM"/>
</dbReference>
<evidence type="ECO:0000256" key="3">
    <source>
        <dbReference type="ARBA" id="ARBA00022448"/>
    </source>
</evidence>
<dbReference type="OrthoDB" id="29444at2759"/>
<evidence type="ECO:0000256" key="1">
    <source>
        <dbReference type="ARBA" id="ARBA00004141"/>
    </source>
</evidence>
<protein>
    <submittedName>
        <fullName evidence="12">Uncharacterized protein</fullName>
    </submittedName>
</protein>
<evidence type="ECO:0000313" key="12">
    <source>
        <dbReference type="EMBL" id="CAF0971075.1"/>
    </source>
</evidence>
<evidence type="ECO:0000259" key="10">
    <source>
        <dbReference type="Pfam" id="PF16916"/>
    </source>
</evidence>
<dbReference type="InterPro" id="IPR027470">
    <property type="entry name" value="Cation_efflux_CTD"/>
</dbReference>
<dbReference type="Proteomes" id="UP000681722">
    <property type="component" value="Unassembled WGS sequence"/>
</dbReference>
<feature type="transmembrane region" description="Helical" evidence="8">
    <location>
        <begin position="316"/>
        <end position="338"/>
    </location>
</feature>
<reference evidence="12" key="1">
    <citation type="submission" date="2021-02" db="EMBL/GenBank/DDBJ databases">
        <authorList>
            <person name="Nowell W R."/>
        </authorList>
    </citation>
    <scope>NUCLEOTIDE SEQUENCE</scope>
</reference>
<dbReference type="GO" id="GO:0010312">
    <property type="term" value="P:detoxification of zinc ion"/>
    <property type="evidence" value="ECO:0007669"/>
    <property type="project" value="TreeGrafter"/>
</dbReference>
<feature type="domain" description="Cation efflux protein transmembrane" evidence="9">
    <location>
        <begin position="15"/>
        <end position="349"/>
    </location>
</feature>
<feature type="domain" description="Cation efflux protein cytoplasmic" evidence="10">
    <location>
        <begin position="353"/>
        <end position="425"/>
    </location>
</feature>
<feature type="transmembrane region" description="Helical" evidence="8">
    <location>
        <begin position="39"/>
        <end position="56"/>
    </location>
</feature>
<sequence length="449" mass="51737">MQCSKIKRLNMTGILLIILFLSEIIIGTITHSLTVISDAFHVFSDLMAVIITTIAIKGTYSTITNVNHTYGQKRAEIVGAFANCVILFTICATIILESIQRLIEPVQVQNPTLILIISFLSLSINIIGALLLYDVHQNSHHHEYIKNKSSTHLEEIIDEQTGQNFNSNASDNEFGLKLKQWDNYNTKIIDLFHMQTSIDSNLRETTYNISDSFSTLKCRKNNKYKWNISDTNLLFGDTNSIHSVKRIPFPSKDRSIVNLWNNYNTNHNETFLHDHNHTSKSMRSVFLHFVADILTSFCVMINGIFINFIFKDKNLWWQPYIDSLLSLTIVLIIALNTLPLTQECFYILMQYSPKSINIVELKQTLAKLDSITNIHEIHIWQIDDLRTIGTVHLRCNDISIADKMMKEVKDIFHKYNIHSITVQIEYDDKYTNECGCVTENCKSYQCCTY</sequence>
<dbReference type="SUPFAM" id="SSF160240">
    <property type="entry name" value="Cation efflux protein cytoplasmic domain-like"/>
    <property type="match status" value="1"/>
</dbReference>
<gene>
    <name evidence="12" type="ORF">GPM918_LOCUS12239</name>
    <name evidence="11" type="ORF">OVA965_LOCUS4196</name>
    <name evidence="14" type="ORF">SRO942_LOCUS12240</name>
    <name evidence="13" type="ORF">TMI583_LOCUS4194</name>
</gene>
<dbReference type="NCBIfam" id="TIGR01297">
    <property type="entry name" value="CDF"/>
    <property type="match status" value="1"/>
</dbReference>
<dbReference type="InterPro" id="IPR027469">
    <property type="entry name" value="Cation_efflux_TMD_sf"/>
</dbReference>
<feature type="transmembrane region" description="Helical" evidence="8">
    <location>
        <begin position="12"/>
        <end position="33"/>
    </location>
</feature>
<dbReference type="PANTHER" id="PTHR45820:SF4">
    <property type="entry name" value="ZINC TRANSPORTER 63C, ISOFORM F"/>
    <property type="match status" value="1"/>
</dbReference>
<dbReference type="EMBL" id="CAJOBA010001077">
    <property type="protein sequence ID" value="CAF3574959.1"/>
    <property type="molecule type" value="Genomic_DNA"/>
</dbReference>
<proteinExistence type="inferred from homology"/>
<dbReference type="Gene3D" id="1.20.1510.10">
    <property type="entry name" value="Cation efflux protein transmembrane domain"/>
    <property type="match status" value="2"/>
</dbReference>
<dbReference type="PANTHER" id="PTHR45820">
    <property type="entry name" value="FI23527P1"/>
    <property type="match status" value="1"/>
</dbReference>
<dbReference type="Proteomes" id="UP000677228">
    <property type="component" value="Unassembled WGS sequence"/>
</dbReference>
<evidence type="ECO:0000256" key="8">
    <source>
        <dbReference type="SAM" id="Phobius"/>
    </source>
</evidence>
<dbReference type="GO" id="GO:0005385">
    <property type="term" value="F:zinc ion transmembrane transporter activity"/>
    <property type="evidence" value="ECO:0007669"/>
    <property type="project" value="TreeGrafter"/>
</dbReference>
<feature type="transmembrane region" description="Helical" evidence="8">
    <location>
        <begin position="285"/>
        <end position="310"/>
    </location>
</feature>
<dbReference type="Pfam" id="PF16916">
    <property type="entry name" value="ZT_dimer"/>
    <property type="match status" value="1"/>
</dbReference>
<evidence type="ECO:0000256" key="5">
    <source>
        <dbReference type="ARBA" id="ARBA00022833"/>
    </source>
</evidence>
<keyword evidence="6 8" id="KW-1133">Transmembrane helix</keyword>
<dbReference type="GO" id="GO:0006882">
    <property type="term" value="P:intracellular zinc ion homeostasis"/>
    <property type="evidence" value="ECO:0007669"/>
    <property type="project" value="TreeGrafter"/>
</dbReference>
<evidence type="ECO:0000313" key="13">
    <source>
        <dbReference type="EMBL" id="CAF3574959.1"/>
    </source>
</evidence>
<dbReference type="InterPro" id="IPR036837">
    <property type="entry name" value="Cation_efflux_CTD_sf"/>
</dbReference>
<dbReference type="GO" id="GO:0016020">
    <property type="term" value="C:membrane"/>
    <property type="evidence" value="ECO:0007669"/>
    <property type="project" value="UniProtKB-SubCell"/>
</dbReference>
<evidence type="ECO:0000313" key="14">
    <source>
        <dbReference type="EMBL" id="CAF3744123.1"/>
    </source>
</evidence>
<keyword evidence="4 8" id="KW-0812">Transmembrane</keyword>
<comment type="caution">
    <text evidence="12">The sequence shown here is derived from an EMBL/GenBank/DDBJ whole genome shotgun (WGS) entry which is preliminary data.</text>
</comment>
<evidence type="ECO:0000256" key="2">
    <source>
        <dbReference type="ARBA" id="ARBA00008873"/>
    </source>
</evidence>
<evidence type="ECO:0000313" key="15">
    <source>
        <dbReference type="Proteomes" id="UP000663829"/>
    </source>
</evidence>
<evidence type="ECO:0000256" key="6">
    <source>
        <dbReference type="ARBA" id="ARBA00022989"/>
    </source>
</evidence>
<feature type="transmembrane region" description="Helical" evidence="8">
    <location>
        <begin position="111"/>
        <end position="133"/>
    </location>
</feature>
<evidence type="ECO:0000256" key="7">
    <source>
        <dbReference type="ARBA" id="ARBA00023136"/>
    </source>
</evidence>
<dbReference type="EMBL" id="CAJOBC010002653">
    <property type="protein sequence ID" value="CAF3744123.1"/>
    <property type="molecule type" value="Genomic_DNA"/>
</dbReference>
<dbReference type="Proteomes" id="UP000663829">
    <property type="component" value="Unassembled WGS sequence"/>
</dbReference>
<organism evidence="12 15">
    <name type="scientific">Didymodactylos carnosus</name>
    <dbReference type="NCBI Taxonomy" id="1234261"/>
    <lineage>
        <taxon>Eukaryota</taxon>
        <taxon>Metazoa</taxon>
        <taxon>Spiralia</taxon>
        <taxon>Gnathifera</taxon>
        <taxon>Rotifera</taxon>
        <taxon>Eurotatoria</taxon>
        <taxon>Bdelloidea</taxon>
        <taxon>Philodinida</taxon>
        <taxon>Philodinidae</taxon>
        <taxon>Didymodactylos</taxon>
    </lineage>
</organism>
<keyword evidence="5" id="KW-0862">Zinc</keyword>
<dbReference type="InterPro" id="IPR002524">
    <property type="entry name" value="Cation_efflux"/>
</dbReference>
<keyword evidence="15" id="KW-1185">Reference proteome</keyword>
<keyword evidence="3" id="KW-0813">Transport</keyword>
<evidence type="ECO:0000256" key="4">
    <source>
        <dbReference type="ARBA" id="ARBA00022692"/>
    </source>
</evidence>
<evidence type="ECO:0000259" key="9">
    <source>
        <dbReference type="Pfam" id="PF01545"/>
    </source>
</evidence>